<proteinExistence type="predicted"/>
<evidence type="ECO:0000313" key="2">
    <source>
        <dbReference type="EMBL" id="SDY44530.1"/>
    </source>
</evidence>
<feature type="domain" description="PRC-barrel" evidence="1">
    <location>
        <begin position="2"/>
        <end position="75"/>
    </location>
</feature>
<accession>A0A1H3JX43</accession>
<dbReference type="STRING" id="415015.SAMN05660462_00052"/>
<dbReference type="InterPro" id="IPR027275">
    <property type="entry name" value="PRC-brl_dom"/>
</dbReference>
<dbReference type="Gene3D" id="2.30.30.240">
    <property type="entry name" value="PRC-barrel domain"/>
    <property type="match status" value="1"/>
</dbReference>
<dbReference type="AlphaFoldDB" id="A0A1H3JX43"/>
<dbReference type="EMBL" id="FNQE01000001">
    <property type="protein sequence ID" value="SDY44530.1"/>
    <property type="molecule type" value="Genomic_DNA"/>
</dbReference>
<dbReference type="InterPro" id="IPR014238">
    <property type="entry name" value="Spore_YlmC/YmxH"/>
</dbReference>
<name>A0A1H3JX43_9FIRM</name>
<evidence type="ECO:0000313" key="3">
    <source>
        <dbReference type="Proteomes" id="UP000198625"/>
    </source>
</evidence>
<reference evidence="2 3" key="1">
    <citation type="submission" date="2016-10" db="EMBL/GenBank/DDBJ databases">
        <authorList>
            <person name="de Groot N.N."/>
        </authorList>
    </citation>
    <scope>NUCLEOTIDE SEQUENCE [LARGE SCALE GENOMIC DNA]</scope>
    <source>
        <strain evidence="2 3">DSM 21650</strain>
    </source>
</reference>
<dbReference type="InterPro" id="IPR011033">
    <property type="entry name" value="PRC_barrel-like_sf"/>
</dbReference>
<dbReference type="NCBIfam" id="TIGR02888">
    <property type="entry name" value="spore_YlmC_YmxH"/>
    <property type="match status" value="1"/>
</dbReference>
<dbReference type="PANTHER" id="PTHR40061:SF1">
    <property type="entry name" value="SPORULATION PROTEIN YLMC-RELATED"/>
    <property type="match status" value="1"/>
</dbReference>
<dbReference type="SUPFAM" id="SSF50346">
    <property type="entry name" value="PRC-barrel domain"/>
    <property type="match status" value="1"/>
</dbReference>
<dbReference type="OrthoDB" id="6024937at2"/>
<protein>
    <submittedName>
        <fullName evidence="2">Sporulation protein, YlmC/YmxH family</fullName>
    </submittedName>
</protein>
<sequence length="93" mass="10522">MVKATDLREKEVINVRDGTRLGLISDIEVNLEKGTVEAIMLPGPGRILGLFGKNLDYVIKWQNIVRIGSDVILVDLNLNTEDYLYYGDENKKE</sequence>
<dbReference type="Pfam" id="PF05239">
    <property type="entry name" value="PRC"/>
    <property type="match status" value="1"/>
</dbReference>
<dbReference type="RefSeq" id="WP_091725607.1">
    <property type="nucleotide sequence ID" value="NZ_FNQE01000001.1"/>
</dbReference>
<dbReference type="Proteomes" id="UP000198625">
    <property type="component" value="Unassembled WGS sequence"/>
</dbReference>
<gene>
    <name evidence="2" type="ORF">SAMN05660462_00052</name>
</gene>
<dbReference type="PANTHER" id="PTHR40061">
    <property type="entry name" value="SPORULATION PROTEIN YLMC-RELATED"/>
    <property type="match status" value="1"/>
</dbReference>
<evidence type="ECO:0000259" key="1">
    <source>
        <dbReference type="Pfam" id="PF05239"/>
    </source>
</evidence>
<organism evidence="2 3">
    <name type="scientific">Proteiniborus ethanoligenes</name>
    <dbReference type="NCBI Taxonomy" id="415015"/>
    <lineage>
        <taxon>Bacteria</taxon>
        <taxon>Bacillati</taxon>
        <taxon>Bacillota</taxon>
        <taxon>Clostridia</taxon>
        <taxon>Eubacteriales</taxon>
        <taxon>Proteiniborus</taxon>
    </lineage>
</organism>
<keyword evidence="3" id="KW-1185">Reference proteome</keyword>